<name>X1BUF1_9ZZZZ</name>
<sequence length="67" mass="7337">ENNLSLGTELRRMQIATPDAQLADQLKQAEQDLISITRAKEIDIDSFLDSGLISIPSTGEIQIGLKL</sequence>
<reference evidence="1" key="1">
    <citation type="journal article" date="2014" name="Front. Microbiol.">
        <title>High frequency of phylogenetically diverse reductive dehalogenase-homologous genes in deep subseafloor sedimentary metagenomes.</title>
        <authorList>
            <person name="Kawai M."/>
            <person name="Futagami T."/>
            <person name="Toyoda A."/>
            <person name="Takaki Y."/>
            <person name="Nishi S."/>
            <person name="Hori S."/>
            <person name="Arai W."/>
            <person name="Tsubouchi T."/>
            <person name="Morono Y."/>
            <person name="Uchiyama I."/>
            <person name="Ito T."/>
            <person name="Fujiyama A."/>
            <person name="Inagaki F."/>
            <person name="Takami H."/>
        </authorList>
    </citation>
    <scope>NUCLEOTIDE SEQUENCE</scope>
    <source>
        <strain evidence="1">Expedition CK06-06</strain>
    </source>
</reference>
<evidence type="ECO:0000313" key="1">
    <source>
        <dbReference type="EMBL" id="GAG84782.1"/>
    </source>
</evidence>
<comment type="caution">
    <text evidence="1">The sequence shown here is derived from an EMBL/GenBank/DDBJ whole genome shotgun (WGS) entry which is preliminary data.</text>
</comment>
<feature type="non-terminal residue" evidence="1">
    <location>
        <position position="1"/>
    </location>
</feature>
<accession>X1BUF1</accession>
<dbReference type="EMBL" id="BART01019327">
    <property type="protein sequence ID" value="GAG84782.1"/>
    <property type="molecule type" value="Genomic_DNA"/>
</dbReference>
<organism evidence="1">
    <name type="scientific">marine sediment metagenome</name>
    <dbReference type="NCBI Taxonomy" id="412755"/>
    <lineage>
        <taxon>unclassified sequences</taxon>
        <taxon>metagenomes</taxon>
        <taxon>ecological metagenomes</taxon>
    </lineage>
</organism>
<proteinExistence type="predicted"/>
<gene>
    <name evidence="1" type="ORF">S01H4_36205</name>
</gene>
<protein>
    <submittedName>
        <fullName evidence="1">Uncharacterized protein</fullName>
    </submittedName>
</protein>
<dbReference type="AlphaFoldDB" id="X1BUF1"/>